<evidence type="ECO:0000313" key="3">
    <source>
        <dbReference type="Proteomes" id="UP000748025"/>
    </source>
</evidence>
<protein>
    <recommendedName>
        <fullName evidence="1">GmrSD restriction endonucleases C-terminal domain-containing protein</fullName>
    </recommendedName>
</protein>
<gene>
    <name evidence="2" type="ORF">E4U43_004859</name>
</gene>
<dbReference type="Pfam" id="PF07510">
    <property type="entry name" value="GmrSD_C"/>
    <property type="match status" value="1"/>
</dbReference>
<reference evidence="2" key="1">
    <citation type="journal article" date="2020" name="bioRxiv">
        <title>Whole genome comparisons of ergot fungi reveals the divergence and evolution of species within the genus Claviceps are the result of varying mechanisms driving genome evolution and host range expansion.</title>
        <authorList>
            <person name="Wyka S.A."/>
            <person name="Mondo S.J."/>
            <person name="Liu M."/>
            <person name="Dettman J."/>
            <person name="Nalam V."/>
            <person name="Broders K.D."/>
        </authorList>
    </citation>
    <scope>NUCLEOTIDE SEQUENCE</scope>
    <source>
        <strain evidence="2">CCC 602</strain>
    </source>
</reference>
<accession>A0A9P7STP3</accession>
<dbReference type="PANTHER" id="PTHR24094:SF15">
    <property type="entry name" value="AMP-DEPENDENT SYNTHETASE_LIGASE DOMAIN-CONTAINING PROTEIN-RELATED"/>
    <property type="match status" value="1"/>
</dbReference>
<keyword evidence="3" id="KW-1185">Reference proteome</keyword>
<dbReference type="OrthoDB" id="3162605at2759"/>
<evidence type="ECO:0000259" key="1">
    <source>
        <dbReference type="Pfam" id="PF07510"/>
    </source>
</evidence>
<proteinExistence type="predicted"/>
<comment type="caution">
    <text evidence="2">The sequence shown here is derived from an EMBL/GenBank/DDBJ whole genome shotgun (WGS) entry which is preliminary data.</text>
</comment>
<dbReference type="AlphaFoldDB" id="A0A9P7STP3"/>
<dbReference type="Proteomes" id="UP000748025">
    <property type="component" value="Unassembled WGS sequence"/>
</dbReference>
<dbReference type="EMBL" id="SRPW01003164">
    <property type="protein sequence ID" value="KAG5988002.1"/>
    <property type="molecule type" value="Genomic_DNA"/>
</dbReference>
<evidence type="ECO:0000313" key="2">
    <source>
        <dbReference type="EMBL" id="KAG5988002.1"/>
    </source>
</evidence>
<feature type="domain" description="GmrSD restriction endonucleases C-terminal" evidence="1">
    <location>
        <begin position="84"/>
        <end position="192"/>
    </location>
</feature>
<name>A0A9P7STP3_9HYPO</name>
<dbReference type="PANTHER" id="PTHR24094">
    <property type="entry name" value="SECRETED PROTEIN"/>
    <property type="match status" value="1"/>
</dbReference>
<sequence length="198" mass="21786">MKASAVVPLNAPAAAPRVLSVSTATARSLLNGLETASPGSADGYDRFKFSTWETIEGTCNTREFVLKRDGSNVVTNDDCVALSGNWVSPYDGVAFDKAHGLDIDHLVPLKNAWISGASNWTTEKRRDFANDITRPQLWAVSAHSNRAKSDGSPDEWKPVLQSFWCTYSKSWVQVKSYYGLTITVDEKDALSDMLDFCQ</sequence>
<dbReference type="InterPro" id="IPR011089">
    <property type="entry name" value="GmrSD_C"/>
</dbReference>
<organism evidence="2 3">
    <name type="scientific">Claviceps pusilla</name>
    <dbReference type="NCBI Taxonomy" id="123648"/>
    <lineage>
        <taxon>Eukaryota</taxon>
        <taxon>Fungi</taxon>
        <taxon>Dikarya</taxon>
        <taxon>Ascomycota</taxon>
        <taxon>Pezizomycotina</taxon>
        <taxon>Sordariomycetes</taxon>
        <taxon>Hypocreomycetidae</taxon>
        <taxon>Hypocreales</taxon>
        <taxon>Clavicipitaceae</taxon>
        <taxon>Claviceps</taxon>
    </lineage>
</organism>